<dbReference type="InterPro" id="IPR019734">
    <property type="entry name" value="TPR_rpt"/>
</dbReference>
<dbReference type="InterPro" id="IPR027417">
    <property type="entry name" value="P-loop_NTPase"/>
</dbReference>
<dbReference type="Pfam" id="PF00931">
    <property type="entry name" value="NB-ARC"/>
    <property type="match status" value="1"/>
</dbReference>
<dbReference type="InterPro" id="IPR011990">
    <property type="entry name" value="TPR-like_helical_dom_sf"/>
</dbReference>
<evidence type="ECO:0000259" key="1">
    <source>
        <dbReference type="Pfam" id="PF00931"/>
    </source>
</evidence>
<sequence>MATPSPTSALPSTTYKYPPEVVDLRTYADSISKKVIDSRSKRDSSTTQISAHALSIADAVESACAGCSSAVLEPFAAVAVKEIIRCATSCTLRRDHNIDEAIRIVLRRPGGRLSETALGRNAERSTTSLENYRVSLEAVKSLLRIENGQSQLVYSRTLVPLAAQRPALLHDAISKSTVVNQVYKTTLQTMANITDGLPFPYKAVAQTVLQLHLHGEVYRAIDSSIGTLIRKVDDFVEILAKPDSENIAPGEDIARAVERFFSAVQSIIIRLEILRATAKIKKLVAPTAVKTAVADAQADLDDARRLLDMALQVDTNDSTRKILHTQGLAKSNVNYSSELPASPKILHGRDEEVRRLVAFAIDRSRPIRLAIMGAGGLGKTTLANTIVHHIDVARTFRDRRFFVAAEAAAGVDDVLNGMLTTFRLPATSDPLASLLQHFRSHDRTLIIIDNLETIWNSTNAMQRGTTEGVLLQLNEVASLTLIITCRGAVPPPNIKWANRNAVVLPSLSSEAALATFSDIAGEVPASDQRVRDTLLEEVGYMPLAVTLLARLVVERGKQWPELERRWNKVHTTMLHTEPNGRLDNVDASIQLSIAYLPSHDLAPLQLLSLCAQLPDGMRLAVRNELERLCGFRDIEGALDVIQGLALVYVTDDETVRMLSPIRLYVLEKHRPLAAHRASLLRIYYEIARQVPWRIDTQFPAARDRILPELSNLDALLLSEIQHFNEQSSTDLIDAVNVVSRFSWYNVPNERIITALIPRIEHQPEYLADSLRTLAKIHLRRNAYDLSLEAATRARSLYQSLRQRSDAAHCDQQMGNIHRLKGNYTEAIASLSAARKTYNNLDSKRGLAFCDRDLAVVFYEQKNYDDAAALFTSAREVFLRWDEPASAAVCQEMLGDIYRMRGDYQAAETQLESALQTYTSLGSMSGIANCSCTLGDVYRRQQRFDAALERLQVAYDIGQKQGNTLRIANALRFRSYVHWDQGQFAQARRLLLEAQRLCESIEYTRGLEDCARGLAQLDRAEQA</sequence>
<dbReference type="OrthoDB" id="3052556at2759"/>
<feature type="domain" description="NB-ARC" evidence="1">
    <location>
        <begin position="366"/>
        <end position="451"/>
    </location>
</feature>
<dbReference type="PANTHER" id="PTHR47691">
    <property type="entry name" value="REGULATOR-RELATED"/>
    <property type="match status" value="1"/>
</dbReference>
<dbReference type="GO" id="GO:0043531">
    <property type="term" value="F:ADP binding"/>
    <property type="evidence" value="ECO:0007669"/>
    <property type="project" value="InterPro"/>
</dbReference>
<dbReference type="Pfam" id="PF13424">
    <property type="entry name" value="TPR_12"/>
    <property type="match status" value="2"/>
</dbReference>
<dbReference type="SUPFAM" id="SSF48452">
    <property type="entry name" value="TPR-like"/>
    <property type="match status" value="2"/>
</dbReference>
<dbReference type="PANTHER" id="PTHR47691:SF3">
    <property type="entry name" value="HTH-TYPE TRANSCRIPTIONAL REGULATOR RV0890C-RELATED"/>
    <property type="match status" value="1"/>
</dbReference>
<name>A0A165ILY2_EXIGL</name>
<proteinExistence type="predicted"/>
<dbReference type="SMART" id="SM00028">
    <property type="entry name" value="TPR"/>
    <property type="match status" value="6"/>
</dbReference>
<dbReference type="Gene3D" id="3.40.50.300">
    <property type="entry name" value="P-loop containing nucleotide triphosphate hydrolases"/>
    <property type="match status" value="1"/>
</dbReference>
<dbReference type="InterPro" id="IPR002182">
    <property type="entry name" value="NB-ARC"/>
</dbReference>
<protein>
    <recommendedName>
        <fullName evidence="1">NB-ARC domain-containing protein</fullName>
    </recommendedName>
</protein>
<dbReference type="EMBL" id="KV425987">
    <property type="protein sequence ID" value="KZV93587.1"/>
    <property type="molecule type" value="Genomic_DNA"/>
</dbReference>
<keyword evidence="3" id="KW-1185">Reference proteome</keyword>
<dbReference type="PRINTS" id="PR00364">
    <property type="entry name" value="DISEASERSIST"/>
</dbReference>
<dbReference type="InParanoid" id="A0A165ILY2"/>
<dbReference type="Gene3D" id="1.25.40.10">
    <property type="entry name" value="Tetratricopeptide repeat domain"/>
    <property type="match status" value="2"/>
</dbReference>
<dbReference type="AlphaFoldDB" id="A0A165ILY2"/>
<dbReference type="Proteomes" id="UP000077266">
    <property type="component" value="Unassembled WGS sequence"/>
</dbReference>
<evidence type="ECO:0000313" key="2">
    <source>
        <dbReference type="EMBL" id="KZV93587.1"/>
    </source>
</evidence>
<accession>A0A165ILY2</accession>
<organism evidence="2 3">
    <name type="scientific">Exidia glandulosa HHB12029</name>
    <dbReference type="NCBI Taxonomy" id="1314781"/>
    <lineage>
        <taxon>Eukaryota</taxon>
        <taxon>Fungi</taxon>
        <taxon>Dikarya</taxon>
        <taxon>Basidiomycota</taxon>
        <taxon>Agaricomycotina</taxon>
        <taxon>Agaricomycetes</taxon>
        <taxon>Auriculariales</taxon>
        <taxon>Exidiaceae</taxon>
        <taxon>Exidia</taxon>
    </lineage>
</organism>
<evidence type="ECO:0000313" key="3">
    <source>
        <dbReference type="Proteomes" id="UP000077266"/>
    </source>
</evidence>
<reference evidence="2 3" key="1">
    <citation type="journal article" date="2016" name="Mol. Biol. Evol.">
        <title>Comparative Genomics of Early-Diverging Mushroom-Forming Fungi Provides Insights into the Origins of Lignocellulose Decay Capabilities.</title>
        <authorList>
            <person name="Nagy L.G."/>
            <person name="Riley R."/>
            <person name="Tritt A."/>
            <person name="Adam C."/>
            <person name="Daum C."/>
            <person name="Floudas D."/>
            <person name="Sun H."/>
            <person name="Yadav J.S."/>
            <person name="Pangilinan J."/>
            <person name="Larsson K.H."/>
            <person name="Matsuura K."/>
            <person name="Barry K."/>
            <person name="Labutti K."/>
            <person name="Kuo R."/>
            <person name="Ohm R.A."/>
            <person name="Bhattacharya S.S."/>
            <person name="Shirouzu T."/>
            <person name="Yoshinaga Y."/>
            <person name="Martin F.M."/>
            <person name="Grigoriev I.V."/>
            <person name="Hibbett D.S."/>
        </authorList>
    </citation>
    <scope>NUCLEOTIDE SEQUENCE [LARGE SCALE GENOMIC DNA]</scope>
    <source>
        <strain evidence="2 3">HHB12029</strain>
    </source>
</reference>
<dbReference type="SUPFAM" id="SSF52540">
    <property type="entry name" value="P-loop containing nucleoside triphosphate hydrolases"/>
    <property type="match status" value="1"/>
</dbReference>
<gene>
    <name evidence="2" type="ORF">EXIGLDRAFT_767903</name>
</gene>